<evidence type="ECO:0000313" key="5">
    <source>
        <dbReference type="EMBL" id="KAG2173626.1"/>
    </source>
</evidence>
<feature type="signal peptide" evidence="1">
    <location>
        <begin position="1"/>
        <end position="21"/>
    </location>
</feature>
<evidence type="ECO:0000259" key="4">
    <source>
        <dbReference type="Pfam" id="PF17168"/>
    </source>
</evidence>
<dbReference type="InterPro" id="IPR052743">
    <property type="entry name" value="Glutaminase_GtaA"/>
</dbReference>
<evidence type="ECO:0000259" key="3">
    <source>
        <dbReference type="Pfam" id="PF16335"/>
    </source>
</evidence>
<reference evidence="5" key="1">
    <citation type="submission" date="2020-12" db="EMBL/GenBank/DDBJ databases">
        <title>Metabolic potential, ecology and presence of endohyphal bacteria is reflected in genomic diversity of Mucoromycotina.</title>
        <authorList>
            <person name="Muszewska A."/>
            <person name="Okrasinska A."/>
            <person name="Steczkiewicz K."/>
            <person name="Drgas O."/>
            <person name="Orlowska M."/>
            <person name="Perlinska-Lenart U."/>
            <person name="Aleksandrzak-Piekarczyk T."/>
            <person name="Szatraj K."/>
            <person name="Zielenkiewicz U."/>
            <person name="Pilsyk S."/>
            <person name="Malc E."/>
            <person name="Mieczkowski P."/>
            <person name="Kruszewska J.S."/>
            <person name="Biernat P."/>
            <person name="Pawlowska J."/>
        </authorList>
    </citation>
    <scope>NUCLEOTIDE SEQUENCE</scope>
    <source>
        <strain evidence="5">WA0000067209</strain>
    </source>
</reference>
<feature type="domain" description="Glutaminase A central" evidence="3">
    <location>
        <begin position="337"/>
        <end position="684"/>
    </location>
</feature>
<dbReference type="Proteomes" id="UP000654370">
    <property type="component" value="Unassembled WGS sequence"/>
</dbReference>
<dbReference type="AlphaFoldDB" id="A0A8H7PI15"/>
<comment type="caution">
    <text evidence="5">The sequence shown here is derived from an EMBL/GenBank/DDBJ whole genome shotgun (WGS) entry which is preliminary data.</text>
</comment>
<evidence type="ECO:0008006" key="7">
    <source>
        <dbReference type="Google" id="ProtNLM"/>
    </source>
</evidence>
<dbReference type="Pfam" id="PF16334">
    <property type="entry name" value="DUF4964"/>
    <property type="match status" value="1"/>
</dbReference>
<dbReference type="PANTHER" id="PTHR31987:SF1">
    <property type="entry name" value="GLUTAMINASE A"/>
    <property type="match status" value="1"/>
</dbReference>
<evidence type="ECO:0000259" key="2">
    <source>
        <dbReference type="Pfam" id="PF16334"/>
    </source>
</evidence>
<keyword evidence="1" id="KW-0732">Signal</keyword>
<feature type="domain" description="DUF4964" evidence="2">
    <location>
        <begin position="25"/>
        <end position="84"/>
    </location>
</feature>
<dbReference type="OrthoDB" id="3918848at2759"/>
<organism evidence="5 6">
    <name type="scientific">Mortierella isabellina</name>
    <name type="common">Filamentous fungus</name>
    <name type="synonym">Umbelopsis isabellina</name>
    <dbReference type="NCBI Taxonomy" id="91625"/>
    <lineage>
        <taxon>Eukaryota</taxon>
        <taxon>Fungi</taxon>
        <taxon>Fungi incertae sedis</taxon>
        <taxon>Mucoromycota</taxon>
        <taxon>Mucoromycotina</taxon>
        <taxon>Umbelopsidomycetes</taxon>
        <taxon>Umbelopsidales</taxon>
        <taxon>Umbelopsidaceae</taxon>
        <taxon>Umbelopsis</taxon>
    </lineage>
</organism>
<name>A0A8H7PI15_MORIS</name>
<dbReference type="InterPro" id="IPR032514">
    <property type="entry name" value="GtaA_central"/>
</dbReference>
<feature type="chain" id="PRO_5034950094" description="DUF1793-domain-containing protein" evidence="1">
    <location>
        <begin position="22"/>
        <end position="856"/>
    </location>
</feature>
<gene>
    <name evidence="5" type="ORF">INT43_005044</name>
</gene>
<dbReference type="InterPro" id="IPR032515">
    <property type="entry name" value="DUF4964"/>
</dbReference>
<feature type="domain" description="Glutaminase A N-terminal" evidence="4">
    <location>
        <begin position="106"/>
        <end position="331"/>
    </location>
</feature>
<sequence length="856" mass="92691">MFKNTVVWFAFYSGLVASVSAVAQYASTIRGPAYPLAVRQPYVSTWLPANNLPGNWPTFWTGKVKGWEGIIRVDNTAYEFMGAASTNSNITGLKGATQKSVVTTPTQTIFTLTAGPVNVVVTFLSPVEYTDLQRQSIPLSYMLITAASNDGNSHTVQVYSDISGEWASNDVTQNINWSMTKDGNVNIWAAQMATQSQFAENSDYPTWGQAVLAAGTGAKYASGQDTVIRNQFISSGTLGNTNDGNFRCVQCDWPVFAFTYSLGTVTSTTSAAVEYVVGHVRPQNIKFLGTATNAYWMNYWSNANDMINFFYGDLSTAQSRANALDTKILTDAYNNGGQAHADILAFSLRQAYGATELSGSTSDPYAYLKEISSDGNVNTVDVMFPASPLYYYLQPAYLTYLMKPIFYQVENGYWSKPYSEHDVGSSYPVASGHADGNEEDMPLEESADMIFMVANYVFNPATSSANASAYAKAHYSTLSKWATYLYQNTLQPTNQLTTDDFIGTTTLNSGLALKGILAMGAFAKLAKLVGNTNDTSVYTTASQSYITEWIDLSQSSDKSHLMLEYIQDGYEFKYNALQDRLLKLGLIPASIYTEEANYYLTKETTYGIPFVSTHTYTKSDWEMWTAAAYGSANPTLSSHIIADLSKYLANTPSRVPFSDWYDCGTAATQGFTARPVVGGHFAVLAAEVSGSGTGTVYTPPTPVPAGTYDVTIGGGRSGCNQYLSSSSCGTDLVDMYGSDDGSGRQKWSLSLVSGKPNVYNIKVSGGRSGCDTFLSSASCGSDLVDLYGSDDGSGRQQWLVVPVPGVSNQYNIMVNGGRATCNLYLSTASCSNSSNLVDLFGEDDGSGRQRWVLKSV</sequence>
<accession>A0A8H7PI15</accession>
<evidence type="ECO:0000313" key="6">
    <source>
        <dbReference type="Proteomes" id="UP000654370"/>
    </source>
</evidence>
<dbReference type="InterPro" id="IPR033433">
    <property type="entry name" value="GtaA_N"/>
</dbReference>
<dbReference type="EMBL" id="JAEPQZ010000014">
    <property type="protein sequence ID" value="KAG2173626.1"/>
    <property type="molecule type" value="Genomic_DNA"/>
</dbReference>
<keyword evidence="6" id="KW-1185">Reference proteome</keyword>
<evidence type="ECO:0000256" key="1">
    <source>
        <dbReference type="SAM" id="SignalP"/>
    </source>
</evidence>
<dbReference type="PROSITE" id="PS50231">
    <property type="entry name" value="RICIN_B_LECTIN"/>
    <property type="match status" value="1"/>
</dbReference>
<dbReference type="PANTHER" id="PTHR31987">
    <property type="entry name" value="GLUTAMINASE A-RELATED"/>
    <property type="match status" value="1"/>
</dbReference>
<dbReference type="Gene3D" id="2.80.10.50">
    <property type="match status" value="1"/>
</dbReference>
<protein>
    <recommendedName>
        <fullName evidence="7">DUF1793-domain-containing protein</fullName>
    </recommendedName>
</protein>
<proteinExistence type="predicted"/>
<dbReference type="Pfam" id="PF17168">
    <property type="entry name" value="DUF5127"/>
    <property type="match status" value="1"/>
</dbReference>
<dbReference type="Pfam" id="PF16335">
    <property type="entry name" value="GtaA_6_Hairpin"/>
    <property type="match status" value="1"/>
</dbReference>